<dbReference type="GO" id="GO:0006631">
    <property type="term" value="P:fatty acid metabolic process"/>
    <property type="evidence" value="ECO:0007669"/>
    <property type="project" value="UniProtKB-KW"/>
</dbReference>
<dbReference type="InterPro" id="IPR045851">
    <property type="entry name" value="AMP-bd_C_sf"/>
</dbReference>
<dbReference type="PANTHER" id="PTHR43859:SF4">
    <property type="entry name" value="BUTANOATE--COA LIGASE AAE1-RELATED"/>
    <property type="match status" value="1"/>
</dbReference>
<evidence type="ECO:0000256" key="5">
    <source>
        <dbReference type="SAM" id="MobiDB-lite"/>
    </source>
</evidence>
<dbReference type="InterPro" id="IPR025110">
    <property type="entry name" value="AMP-bd_C"/>
</dbReference>
<dbReference type="Proteomes" id="UP000236520">
    <property type="component" value="Unassembled WGS sequence"/>
</dbReference>
<keyword evidence="2" id="KW-0436">Ligase</keyword>
<dbReference type="Gene3D" id="3.30.300.30">
    <property type="match status" value="1"/>
</dbReference>
<evidence type="ECO:0000256" key="1">
    <source>
        <dbReference type="ARBA" id="ARBA00006432"/>
    </source>
</evidence>
<dbReference type="EMBL" id="LJIW01000001">
    <property type="protein sequence ID" value="PNG94410.1"/>
    <property type="molecule type" value="Genomic_DNA"/>
</dbReference>
<sequence>MPPPRGGRRADELTAKPRDVSSLTEVTIGGSACPPYVTEAAVVAVPDDKWGERPLATVVLRKGATTDFGTLRAFLAEEGGIAKWQLPERWTAIEAVPKTSVGKFDTCRPSATAAVRAWQVP</sequence>
<keyword evidence="3" id="KW-0276">Fatty acid metabolism</keyword>
<dbReference type="Pfam" id="PF13193">
    <property type="entry name" value="AMP-binding_C"/>
    <property type="match status" value="1"/>
</dbReference>
<evidence type="ECO:0000259" key="6">
    <source>
        <dbReference type="Pfam" id="PF13193"/>
    </source>
</evidence>
<name>A0A2J7Z2B1_STRMQ</name>
<comment type="similarity">
    <text evidence="1">Belongs to the ATP-dependent AMP-binding enzyme family.</text>
</comment>
<organism evidence="7 8">
    <name type="scientific">Streptomyces malaysiensis</name>
    <dbReference type="NCBI Taxonomy" id="92644"/>
    <lineage>
        <taxon>Bacteria</taxon>
        <taxon>Bacillati</taxon>
        <taxon>Actinomycetota</taxon>
        <taxon>Actinomycetes</taxon>
        <taxon>Kitasatosporales</taxon>
        <taxon>Streptomycetaceae</taxon>
        <taxon>Streptomyces</taxon>
        <taxon>Streptomyces violaceusniger group</taxon>
    </lineage>
</organism>
<accession>A0A2J7Z2B1</accession>
<protein>
    <recommendedName>
        <fullName evidence="6">AMP-binding enzyme C-terminal domain-containing protein</fullName>
    </recommendedName>
</protein>
<keyword evidence="4" id="KW-0443">Lipid metabolism</keyword>
<reference evidence="7 8" key="1">
    <citation type="submission" date="2015-09" db="EMBL/GenBank/DDBJ databases">
        <title>Genome sequence, genome mining and natural product profiling of a biocontrol bacterium Streptomyces malaysiensis F913.</title>
        <authorList>
            <person name="Xu Y."/>
            <person name="Wei J."/>
            <person name="Xie J."/>
            <person name="Li T."/>
            <person name="Zhou Z."/>
        </authorList>
    </citation>
    <scope>NUCLEOTIDE SEQUENCE [LARGE SCALE GENOMIC DNA]</scope>
    <source>
        <strain evidence="7 8">F913</strain>
    </source>
</reference>
<feature type="domain" description="AMP-binding enzyme C-terminal" evidence="6">
    <location>
        <begin position="35"/>
        <end position="103"/>
    </location>
</feature>
<dbReference type="GO" id="GO:0016874">
    <property type="term" value="F:ligase activity"/>
    <property type="evidence" value="ECO:0007669"/>
    <property type="project" value="UniProtKB-KW"/>
</dbReference>
<feature type="compositionally biased region" description="Basic and acidic residues" evidence="5">
    <location>
        <begin position="8"/>
        <end position="19"/>
    </location>
</feature>
<feature type="region of interest" description="Disordered" evidence="5">
    <location>
        <begin position="1"/>
        <end position="20"/>
    </location>
</feature>
<dbReference type="PANTHER" id="PTHR43859">
    <property type="entry name" value="ACYL-ACTIVATING ENZYME"/>
    <property type="match status" value="1"/>
</dbReference>
<gene>
    <name evidence="7" type="ORF">SMF913_10435</name>
</gene>
<keyword evidence="8" id="KW-1185">Reference proteome</keyword>
<evidence type="ECO:0000256" key="3">
    <source>
        <dbReference type="ARBA" id="ARBA00022832"/>
    </source>
</evidence>
<evidence type="ECO:0000313" key="7">
    <source>
        <dbReference type="EMBL" id="PNG94410.1"/>
    </source>
</evidence>
<comment type="caution">
    <text evidence="7">The sequence shown here is derived from an EMBL/GenBank/DDBJ whole genome shotgun (WGS) entry which is preliminary data.</text>
</comment>
<dbReference type="AlphaFoldDB" id="A0A2J7Z2B1"/>
<evidence type="ECO:0000313" key="8">
    <source>
        <dbReference type="Proteomes" id="UP000236520"/>
    </source>
</evidence>
<proteinExistence type="inferred from homology"/>
<dbReference type="SUPFAM" id="SSF56801">
    <property type="entry name" value="Acetyl-CoA synthetase-like"/>
    <property type="match status" value="1"/>
</dbReference>
<evidence type="ECO:0000256" key="2">
    <source>
        <dbReference type="ARBA" id="ARBA00022598"/>
    </source>
</evidence>
<evidence type="ECO:0000256" key="4">
    <source>
        <dbReference type="ARBA" id="ARBA00023098"/>
    </source>
</evidence>